<dbReference type="InterPro" id="IPR011763">
    <property type="entry name" value="COA_CT_C"/>
</dbReference>
<dbReference type="AlphaFoldDB" id="A0A5C5XUM8"/>
<dbReference type="PANTHER" id="PTHR43842:SF2">
    <property type="entry name" value="PROPIONYL-COA CARBOXYLASE BETA CHAIN, MITOCHONDRIAL"/>
    <property type="match status" value="1"/>
</dbReference>
<feature type="domain" description="CoA carboxyltransferase C-terminal" evidence="2">
    <location>
        <begin position="274"/>
        <end position="509"/>
    </location>
</feature>
<dbReference type="InterPro" id="IPR034733">
    <property type="entry name" value="AcCoA_carboxyl_beta"/>
</dbReference>
<dbReference type="GO" id="GO:0047154">
    <property type="term" value="F:methylmalonyl-CoA carboxytransferase activity"/>
    <property type="evidence" value="ECO:0007669"/>
    <property type="project" value="UniProtKB-EC"/>
</dbReference>
<dbReference type="RefSeq" id="WP_231956591.1">
    <property type="nucleotide sequence ID" value="NZ_SJPO01000013.1"/>
</dbReference>
<accession>A0A5C5XUM8</accession>
<dbReference type="GO" id="GO:0006633">
    <property type="term" value="P:fatty acid biosynthetic process"/>
    <property type="evidence" value="ECO:0007669"/>
    <property type="project" value="InterPro"/>
</dbReference>
<organism evidence="3 4">
    <name type="scientific">Posidoniimonas polymericola</name>
    <dbReference type="NCBI Taxonomy" id="2528002"/>
    <lineage>
        <taxon>Bacteria</taxon>
        <taxon>Pseudomonadati</taxon>
        <taxon>Planctomycetota</taxon>
        <taxon>Planctomycetia</taxon>
        <taxon>Pirellulales</taxon>
        <taxon>Lacipirellulaceae</taxon>
        <taxon>Posidoniimonas</taxon>
    </lineage>
</organism>
<keyword evidence="4" id="KW-1185">Reference proteome</keyword>
<reference evidence="3 4" key="1">
    <citation type="submission" date="2019-02" db="EMBL/GenBank/DDBJ databases">
        <title>Deep-cultivation of Planctomycetes and their phenomic and genomic characterization uncovers novel biology.</title>
        <authorList>
            <person name="Wiegand S."/>
            <person name="Jogler M."/>
            <person name="Boedeker C."/>
            <person name="Pinto D."/>
            <person name="Vollmers J."/>
            <person name="Rivas-Marin E."/>
            <person name="Kohn T."/>
            <person name="Peeters S.H."/>
            <person name="Heuer A."/>
            <person name="Rast P."/>
            <person name="Oberbeckmann S."/>
            <person name="Bunk B."/>
            <person name="Jeske O."/>
            <person name="Meyerdierks A."/>
            <person name="Storesund J.E."/>
            <person name="Kallscheuer N."/>
            <person name="Luecker S."/>
            <person name="Lage O.M."/>
            <person name="Pohl T."/>
            <person name="Merkel B.J."/>
            <person name="Hornburger P."/>
            <person name="Mueller R.-W."/>
            <person name="Bruemmer F."/>
            <person name="Labrenz M."/>
            <person name="Spormann A.M."/>
            <person name="Op Den Camp H."/>
            <person name="Overmann J."/>
            <person name="Amann R."/>
            <person name="Jetten M.S.M."/>
            <person name="Mascher T."/>
            <person name="Medema M.H."/>
            <person name="Devos D.P."/>
            <person name="Kaster A.-K."/>
            <person name="Ovreas L."/>
            <person name="Rohde M."/>
            <person name="Galperin M.Y."/>
            <person name="Jogler C."/>
        </authorList>
    </citation>
    <scope>NUCLEOTIDE SEQUENCE [LARGE SCALE GENOMIC DNA]</scope>
    <source>
        <strain evidence="3 4">Pla123a</strain>
    </source>
</reference>
<dbReference type="Pfam" id="PF01039">
    <property type="entry name" value="Carboxyl_trans"/>
    <property type="match status" value="1"/>
</dbReference>
<dbReference type="PROSITE" id="PS50980">
    <property type="entry name" value="COA_CT_NTER"/>
    <property type="match status" value="1"/>
</dbReference>
<dbReference type="InterPro" id="IPR000438">
    <property type="entry name" value="Acetyl_CoA_COase_Trfase_b_su"/>
</dbReference>
<proteinExistence type="predicted"/>
<dbReference type="SUPFAM" id="SSF52096">
    <property type="entry name" value="ClpP/crotonase"/>
    <property type="match status" value="2"/>
</dbReference>
<dbReference type="InterPro" id="IPR011762">
    <property type="entry name" value="COA_CT_N"/>
</dbReference>
<gene>
    <name evidence="3" type="ORF">Pla123a_43960</name>
</gene>
<name>A0A5C5XUM8_9BACT</name>
<dbReference type="EC" id="2.1.3.1" evidence="3"/>
<dbReference type="EMBL" id="SJPO01000013">
    <property type="protein sequence ID" value="TWT66967.1"/>
    <property type="molecule type" value="Genomic_DNA"/>
</dbReference>
<protein>
    <submittedName>
        <fullName evidence="3">Methylmalonyl-CoA carboxyltransferase 12S subunit</fullName>
        <ecNumber evidence="3">2.1.3.1</ecNumber>
    </submittedName>
</protein>
<dbReference type="FunFam" id="3.90.226.10:FF:000017">
    <property type="entry name" value="Propionyl-CoA carboxylase subunit beta 5"/>
    <property type="match status" value="1"/>
</dbReference>
<dbReference type="Proteomes" id="UP000318478">
    <property type="component" value="Unassembled WGS sequence"/>
</dbReference>
<comment type="caution">
    <text evidence="3">The sequence shown here is derived from an EMBL/GenBank/DDBJ whole genome shotgun (WGS) entry which is preliminary data.</text>
</comment>
<dbReference type="InterPro" id="IPR051047">
    <property type="entry name" value="AccD/PCCB"/>
</dbReference>
<evidence type="ECO:0000313" key="4">
    <source>
        <dbReference type="Proteomes" id="UP000318478"/>
    </source>
</evidence>
<dbReference type="GO" id="GO:0004658">
    <property type="term" value="F:propionyl-CoA carboxylase activity"/>
    <property type="evidence" value="ECO:0007669"/>
    <property type="project" value="TreeGrafter"/>
</dbReference>
<dbReference type="PRINTS" id="PR01070">
    <property type="entry name" value="ACCCTRFRASEB"/>
</dbReference>
<dbReference type="PANTHER" id="PTHR43842">
    <property type="entry name" value="PROPIONYL-COA CARBOXYLASE BETA CHAIN"/>
    <property type="match status" value="1"/>
</dbReference>
<dbReference type="GO" id="GO:0009317">
    <property type="term" value="C:acetyl-CoA carboxylase complex"/>
    <property type="evidence" value="ECO:0007669"/>
    <property type="project" value="InterPro"/>
</dbReference>
<sequence>MSPTTTEKPAPPANTMHDKINELYSRRAALHECGGAERVAKQHKAGKLSARERVDALLDEGSFQEQYGFARHRCTYFGMADKELPADGVVTGCGTINGRLVHLASQDFTVAGGAAGEVHSDKVVAMMSASLKTGSPFVFVNDSGGARIQEGIDSLAAYGRVFYHNTLLSGVVPQISLICGPCAGGAAYSPALTDFIIQTKHAQMFITGPGVIKQVTGQDVSADELGGAAAHMAYSGVVHFIADNDQHAAQICQKLLGLLPSNNMDDPPIVGNANEVRLEPALREVLPENARVGYDMHAVISQLVDDGDFLEVQAQYAENLIVGFGRVLGKTVGIIANQPNFKAGCLDIDASDKGARFIRFCNAFNIPLVTLVDVPGFMPGVEQEYGGIIRHGAKLLFAYSAATVPKITVILRKAYGGAYVAMCAKDLGADRVAAWPTAEIAVMGAEGATDIVFRKELASAEDKVAKRAELAEVYRSTFSNPYVAAGRGMVDDVIDPAETRRYVALSLASLRMKRDVRPAKKHGLIPL</sequence>
<dbReference type="PROSITE" id="PS50989">
    <property type="entry name" value="COA_CT_CTER"/>
    <property type="match status" value="1"/>
</dbReference>
<evidence type="ECO:0000259" key="2">
    <source>
        <dbReference type="PROSITE" id="PS50989"/>
    </source>
</evidence>
<evidence type="ECO:0000259" key="1">
    <source>
        <dbReference type="PROSITE" id="PS50980"/>
    </source>
</evidence>
<feature type="domain" description="CoA carboxyltransferase N-terminal" evidence="1">
    <location>
        <begin position="16"/>
        <end position="271"/>
    </location>
</feature>
<dbReference type="Gene3D" id="3.90.226.10">
    <property type="entry name" value="2-enoyl-CoA Hydratase, Chain A, domain 1"/>
    <property type="match status" value="2"/>
</dbReference>
<dbReference type="InterPro" id="IPR029045">
    <property type="entry name" value="ClpP/crotonase-like_dom_sf"/>
</dbReference>
<dbReference type="GO" id="GO:0003989">
    <property type="term" value="F:acetyl-CoA carboxylase activity"/>
    <property type="evidence" value="ECO:0007669"/>
    <property type="project" value="InterPro"/>
</dbReference>
<keyword evidence="3" id="KW-0808">Transferase</keyword>
<evidence type="ECO:0000313" key="3">
    <source>
        <dbReference type="EMBL" id="TWT66967.1"/>
    </source>
</evidence>